<dbReference type="PANTHER" id="PTHR10340:SF57">
    <property type="entry name" value="METALLOPHOS DOMAIN-CONTAINING PROTEIN"/>
    <property type="match status" value="1"/>
</dbReference>
<feature type="chain" id="PRO_5036451302" evidence="3">
    <location>
        <begin position="23"/>
        <end position="99"/>
    </location>
</feature>
<dbReference type="OrthoDB" id="6337601at2759"/>
<comment type="caution">
    <text evidence="4">The sequence shown here is derived from an EMBL/GenBank/DDBJ whole genome shotgun (WGS) entry which is preliminary data.</text>
</comment>
<evidence type="ECO:0000313" key="4">
    <source>
        <dbReference type="EMBL" id="GFU23824.1"/>
    </source>
</evidence>
<dbReference type="InterPro" id="IPR029052">
    <property type="entry name" value="Metallo-depent_PP-like"/>
</dbReference>
<evidence type="ECO:0000256" key="1">
    <source>
        <dbReference type="ARBA" id="ARBA00022801"/>
    </source>
</evidence>
<keyword evidence="1" id="KW-0378">Hydrolase</keyword>
<dbReference type="EMBL" id="BMAW01081322">
    <property type="protein sequence ID" value="GFU23824.1"/>
    <property type="molecule type" value="Genomic_DNA"/>
</dbReference>
<proteinExistence type="predicted"/>
<keyword evidence="2" id="KW-0325">Glycoprotein</keyword>
<name>A0A8X6QFE0_NEPPI</name>
<sequence>MWAIKFCIILYTFFSSLETIHCDDRGYFWHITDTHVDQNYSRTGNVNDMCHDDSIQNSHVLDNGLYGNFRCDAPQYLVNVTIAAMKEIHSNPDFIIWTG</sequence>
<dbReference type="PANTHER" id="PTHR10340">
    <property type="entry name" value="SPHINGOMYELIN PHOSPHODIESTERASE"/>
    <property type="match status" value="1"/>
</dbReference>
<dbReference type="SUPFAM" id="SSF56300">
    <property type="entry name" value="Metallo-dependent phosphatases"/>
    <property type="match status" value="1"/>
</dbReference>
<reference evidence="4" key="1">
    <citation type="submission" date="2020-08" db="EMBL/GenBank/DDBJ databases">
        <title>Multicomponent nature underlies the extraordinary mechanical properties of spider dragline silk.</title>
        <authorList>
            <person name="Kono N."/>
            <person name="Nakamura H."/>
            <person name="Mori M."/>
            <person name="Yoshida Y."/>
            <person name="Ohtoshi R."/>
            <person name="Malay A.D."/>
            <person name="Moran D.A.P."/>
            <person name="Tomita M."/>
            <person name="Numata K."/>
            <person name="Arakawa K."/>
        </authorList>
    </citation>
    <scope>NUCLEOTIDE SEQUENCE</scope>
</reference>
<dbReference type="AlphaFoldDB" id="A0A8X6QFE0"/>
<dbReference type="GO" id="GO:0008081">
    <property type="term" value="F:phosphoric diester hydrolase activity"/>
    <property type="evidence" value="ECO:0007669"/>
    <property type="project" value="TreeGrafter"/>
</dbReference>
<dbReference type="Proteomes" id="UP000887013">
    <property type="component" value="Unassembled WGS sequence"/>
</dbReference>
<keyword evidence="5" id="KW-1185">Reference proteome</keyword>
<accession>A0A8X6QFE0</accession>
<organism evidence="4 5">
    <name type="scientific">Nephila pilipes</name>
    <name type="common">Giant wood spider</name>
    <name type="synonym">Nephila maculata</name>
    <dbReference type="NCBI Taxonomy" id="299642"/>
    <lineage>
        <taxon>Eukaryota</taxon>
        <taxon>Metazoa</taxon>
        <taxon>Ecdysozoa</taxon>
        <taxon>Arthropoda</taxon>
        <taxon>Chelicerata</taxon>
        <taxon>Arachnida</taxon>
        <taxon>Araneae</taxon>
        <taxon>Araneomorphae</taxon>
        <taxon>Entelegynae</taxon>
        <taxon>Araneoidea</taxon>
        <taxon>Nephilidae</taxon>
        <taxon>Nephila</taxon>
    </lineage>
</organism>
<evidence type="ECO:0000256" key="2">
    <source>
        <dbReference type="ARBA" id="ARBA00023180"/>
    </source>
</evidence>
<dbReference type="GO" id="GO:0005615">
    <property type="term" value="C:extracellular space"/>
    <property type="evidence" value="ECO:0007669"/>
    <property type="project" value="TreeGrafter"/>
</dbReference>
<protein>
    <submittedName>
        <fullName evidence="4">Acid sphingomyelinase-like phosphodiesterase 3b</fullName>
    </submittedName>
</protein>
<feature type="signal peptide" evidence="3">
    <location>
        <begin position="1"/>
        <end position="22"/>
    </location>
</feature>
<evidence type="ECO:0000313" key="5">
    <source>
        <dbReference type="Proteomes" id="UP000887013"/>
    </source>
</evidence>
<evidence type="ECO:0000256" key="3">
    <source>
        <dbReference type="SAM" id="SignalP"/>
    </source>
</evidence>
<gene>
    <name evidence="4" type="primary">SMPDL3B_1</name>
    <name evidence="4" type="ORF">NPIL_575331</name>
</gene>
<keyword evidence="3" id="KW-0732">Signal</keyword>